<gene>
    <name evidence="1" type="ORF">RHGRI_027438</name>
</gene>
<organism evidence="1 2">
    <name type="scientific">Rhododendron griersonianum</name>
    <dbReference type="NCBI Taxonomy" id="479676"/>
    <lineage>
        <taxon>Eukaryota</taxon>
        <taxon>Viridiplantae</taxon>
        <taxon>Streptophyta</taxon>
        <taxon>Embryophyta</taxon>
        <taxon>Tracheophyta</taxon>
        <taxon>Spermatophyta</taxon>
        <taxon>Magnoliopsida</taxon>
        <taxon>eudicotyledons</taxon>
        <taxon>Gunneridae</taxon>
        <taxon>Pentapetalae</taxon>
        <taxon>asterids</taxon>
        <taxon>Ericales</taxon>
        <taxon>Ericaceae</taxon>
        <taxon>Ericoideae</taxon>
        <taxon>Rhodoreae</taxon>
        <taxon>Rhododendron</taxon>
    </lineage>
</organism>
<name>A0AAV6IWR9_9ERIC</name>
<evidence type="ECO:0008006" key="3">
    <source>
        <dbReference type="Google" id="ProtNLM"/>
    </source>
</evidence>
<dbReference type="EMBL" id="JACTNZ010000009">
    <property type="protein sequence ID" value="KAG5533231.1"/>
    <property type="molecule type" value="Genomic_DNA"/>
</dbReference>
<evidence type="ECO:0000313" key="2">
    <source>
        <dbReference type="Proteomes" id="UP000823749"/>
    </source>
</evidence>
<dbReference type="Proteomes" id="UP000823749">
    <property type="component" value="Chromosome 9"/>
</dbReference>
<protein>
    <recommendedName>
        <fullName evidence="3">Myb/SANT-like domain-containing protein</fullName>
    </recommendedName>
</protein>
<reference evidence="1" key="1">
    <citation type="submission" date="2020-08" db="EMBL/GenBank/DDBJ databases">
        <title>Plant Genome Project.</title>
        <authorList>
            <person name="Zhang R.-G."/>
        </authorList>
    </citation>
    <scope>NUCLEOTIDE SEQUENCE</scope>
    <source>
        <strain evidence="1">WSP0</strain>
        <tissue evidence="1">Leaf</tissue>
    </source>
</reference>
<evidence type="ECO:0000313" key="1">
    <source>
        <dbReference type="EMBL" id="KAG5533231.1"/>
    </source>
</evidence>
<sequence>MESISKKLQRGGNFTVEEDKLLVSAWLNISMNAVRGHDQKKKKTTFWQRMKEFIQQNEPYETNRTVVSLMNRWSTIQFARTSFVAAMGKLKH</sequence>
<proteinExistence type="predicted"/>
<dbReference type="PANTHER" id="PTHR45125">
    <property type="entry name" value="F21J9.4-RELATED"/>
    <property type="match status" value="1"/>
</dbReference>
<dbReference type="PANTHER" id="PTHR45125:SF3">
    <property type="entry name" value="NO-APICAL-MERISTEM-ASSOCIATED CARBOXY-TERMINAL DOMAIN PROTEIN"/>
    <property type="match status" value="1"/>
</dbReference>
<accession>A0AAV6IWR9</accession>
<comment type="caution">
    <text evidence="1">The sequence shown here is derived from an EMBL/GenBank/DDBJ whole genome shotgun (WGS) entry which is preliminary data.</text>
</comment>
<dbReference type="AlphaFoldDB" id="A0AAV6IWR9"/>
<keyword evidence="2" id="KW-1185">Reference proteome</keyword>